<evidence type="ECO:0000313" key="3">
    <source>
        <dbReference type="Proteomes" id="UP000077266"/>
    </source>
</evidence>
<feature type="compositionally biased region" description="Polar residues" evidence="1">
    <location>
        <begin position="53"/>
        <end position="68"/>
    </location>
</feature>
<proteinExistence type="predicted"/>
<gene>
    <name evidence="2" type="ORF">EXIGLDRAFT_784249</name>
</gene>
<accession>A0A166MKR0</accession>
<sequence length="68" mass="7310">MSSPPSTTSDEDQQQPAPLPPLPTKTALDSGNGTASSLFRSKQAHRDDAYQRQYLTPNRSGALTSHPT</sequence>
<feature type="region of interest" description="Disordered" evidence="1">
    <location>
        <begin position="1"/>
        <end position="68"/>
    </location>
</feature>
<name>A0A166MKR0_EXIGL</name>
<protein>
    <submittedName>
        <fullName evidence="2">Uncharacterized protein</fullName>
    </submittedName>
</protein>
<feature type="compositionally biased region" description="Polar residues" evidence="1">
    <location>
        <begin position="29"/>
        <end position="40"/>
    </location>
</feature>
<reference evidence="2 3" key="1">
    <citation type="journal article" date="2016" name="Mol. Biol. Evol.">
        <title>Comparative Genomics of Early-Diverging Mushroom-Forming Fungi Provides Insights into the Origins of Lignocellulose Decay Capabilities.</title>
        <authorList>
            <person name="Nagy L.G."/>
            <person name="Riley R."/>
            <person name="Tritt A."/>
            <person name="Adam C."/>
            <person name="Daum C."/>
            <person name="Floudas D."/>
            <person name="Sun H."/>
            <person name="Yadav J.S."/>
            <person name="Pangilinan J."/>
            <person name="Larsson K.H."/>
            <person name="Matsuura K."/>
            <person name="Barry K."/>
            <person name="Labutti K."/>
            <person name="Kuo R."/>
            <person name="Ohm R.A."/>
            <person name="Bhattacharya S.S."/>
            <person name="Shirouzu T."/>
            <person name="Yoshinaga Y."/>
            <person name="Martin F.M."/>
            <person name="Grigoriev I.V."/>
            <person name="Hibbett D.S."/>
        </authorList>
    </citation>
    <scope>NUCLEOTIDE SEQUENCE [LARGE SCALE GENOMIC DNA]</scope>
    <source>
        <strain evidence="2 3">HHB12029</strain>
    </source>
</reference>
<dbReference type="EMBL" id="KV427089">
    <property type="protein sequence ID" value="KZV78144.1"/>
    <property type="molecule type" value="Genomic_DNA"/>
</dbReference>
<keyword evidence="3" id="KW-1185">Reference proteome</keyword>
<evidence type="ECO:0000313" key="2">
    <source>
        <dbReference type="EMBL" id="KZV78144.1"/>
    </source>
</evidence>
<organism evidence="2 3">
    <name type="scientific">Exidia glandulosa HHB12029</name>
    <dbReference type="NCBI Taxonomy" id="1314781"/>
    <lineage>
        <taxon>Eukaryota</taxon>
        <taxon>Fungi</taxon>
        <taxon>Dikarya</taxon>
        <taxon>Basidiomycota</taxon>
        <taxon>Agaricomycotina</taxon>
        <taxon>Agaricomycetes</taxon>
        <taxon>Auriculariales</taxon>
        <taxon>Exidiaceae</taxon>
        <taxon>Exidia</taxon>
    </lineage>
</organism>
<dbReference type="AlphaFoldDB" id="A0A166MKR0"/>
<evidence type="ECO:0000256" key="1">
    <source>
        <dbReference type="SAM" id="MobiDB-lite"/>
    </source>
</evidence>
<dbReference type="InParanoid" id="A0A166MKR0"/>
<dbReference type="Proteomes" id="UP000077266">
    <property type="component" value="Unassembled WGS sequence"/>
</dbReference>